<name>A0A545UNV2_9HYPO</name>
<organism evidence="2 3">
    <name type="scientific">Cordyceps javanica</name>
    <dbReference type="NCBI Taxonomy" id="43265"/>
    <lineage>
        <taxon>Eukaryota</taxon>
        <taxon>Fungi</taxon>
        <taxon>Dikarya</taxon>
        <taxon>Ascomycota</taxon>
        <taxon>Pezizomycotina</taxon>
        <taxon>Sordariomycetes</taxon>
        <taxon>Hypocreomycetidae</taxon>
        <taxon>Hypocreales</taxon>
        <taxon>Cordycipitaceae</taxon>
        <taxon>Cordyceps</taxon>
    </lineage>
</organism>
<evidence type="ECO:0000313" key="3">
    <source>
        <dbReference type="Proteomes" id="UP000315783"/>
    </source>
</evidence>
<evidence type="ECO:0000313" key="2">
    <source>
        <dbReference type="EMBL" id="TQV91145.1"/>
    </source>
</evidence>
<keyword evidence="1" id="KW-0732">Signal</keyword>
<dbReference type="AlphaFoldDB" id="A0A545UNV2"/>
<feature type="signal peptide" evidence="1">
    <location>
        <begin position="1"/>
        <end position="23"/>
    </location>
</feature>
<protein>
    <submittedName>
        <fullName evidence="2">Ferric-chelate reductase</fullName>
    </submittedName>
</protein>
<evidence type="ECO:0000256" key="1">
    <source>
        <dbReference type="SAM" id="SignalP"/>
    </source>
</evidence>
<comment type="caution">
    <text evidence="2">The sequence shown here is derived from an EMBL/GenBank/DDBJ whole genome shotgun (WGS) entry which is preliminary data.</text>
</comment>
<gene>
    <name evidence="2" type="ORF">IF1G_10026</name>
</gene>
<reference evidence="2 3" key="1">
    <citation type="journal article" date="2019" name="Appl. Microbiol. Biotechnol.">
        <title>Genome sequence of Isaria javanica and comparative genome analysis insights into family S53 peptidase evolution in fungal entomopathogens.</title>
        <authorList>
            <person name="Lin R."/>
            <person name="Zhang X."/>
            <person name="Xin B."/>
            <person name="Zou M."/>
            <person name="Gao Y."/>
            <person name="Qin F."/>
            <person name="Hu Q."/>
            <person name="Xie B."/>
            <person name="Cheng X."/>
        </authorList>
    </citation>
    <scope>NUCLEOTIDE SEQUENCE [LARGE SCALE GENOMIC DNA]</scope>
    <source>
        <strain evidence="2 3">IJ1G</strain>
    </source>
</reference>
<accession>A0A545UNV2</accession>
<proteinExistence type="predicted"/>
<dbReference type="STRING" id="43265.A0A545UNV2"/>
<sequence length="165" mass="18698">MKASYAALVVGPVLLTAHLGCCSDEPFNRTCAESCQNALSPILFADFSHNRTYEEQHCKSNLSLASTYLCIDLNCGVSTRAVALQRMNSSCRTQYNASLPEFSHLANYTSEEISLFARVHRRDALGPQQPWREPVLPAPEYFHVWLQTLVRPERMTLFFFVFAVF</sequence>
<dbReference type="Proteomes" id="UP000315783">
    <property type="component" value="Unassembled WGS sequence"/>
</dbReference>
<keyword evidence="3" id="KW-1185">Reference proteome</keyword>
<dbReference type="EMBL" id="SPUK01000020">
    <property type="protein sequence ID" value="TQV91145.1"/>
    <property type="molecule type" value="Genomic_DNA"/>
</dbReference>
<feature type="chain" id="PRO_5022018234" evidence="1">
    <location>
        <begin position="24"/>
        <end position="165"/>
    </location>
</feature>